<organism evidence="1">
    <name type="scientific">Eucalyptus grandis</name>
    <name type="common">Flooded gum</name>
    <dbReference type="NCBI Taxonomy" id="71139"/>
    <lineage>
        <taxon>Eukaryota</taxon>
        <taxon>Viridiplantae</taxon>
        <taxon>Streptophyta</taxon>
        <taxon>Embryophyta</taxon>
        <taxon>Tracheophyta</taxon>
        <taxon>Spermatophyta</taxon>
        <taxon>Magnoliopsida</taxon>
        <taxon>eudicotyledons</taxon>
        <taxon>Gunneridae</taxon>
        <taxon>Pentapetalae</taxon>
        <taxon>rosids</taxon>
        <taxon>malvids</taxon>
        <taxon>Myrtales</taxon>
        <taxon>Myrtaceae</taxon>
        <taxon>Myrtoideae</taxon>
        <taxon>Eucalypteae</taxon>
        <taxon>Eucalyptus</taxon>
    </lineage>
</organism>
<proteinExistence type="predicted"/>
<dbReference type="EMBL" id="KK198755">
    <property type="protein sequence ID" value="KCW80277.1"/>
    <property type="molecule type" value="Genomic_DNA"/>
</dbReference>
<dbReference type="Gramene" id="KCW80277">
    <property type="protein sequence ID" value="KCW80277"/>
    <property type="gene ID" value="EUGRSUZ_C01633"/>
</dbReference>
<evidence type="ECO:0000313" key="1">
    <source>
        <dbReference type="EMBL" id="KCW80277.1"/>
    </source>
</evidence>
<sequence length="73" mass="8348">MMGPISTYVECVCAGSNFGHPMCFPGTLPSDMPFIRKFKHDENNPSMCFETFGLNVLWLFDLSLIFYITKFLV</sequence>
<dbReference type="AlphaFoldDB" id="A0A059CPI0"/>
<accession>A0A059CPI0</accession>
<dbReference type="InParanoid" id="A0A059CPI0"/>
<reference evidence="1" key="1">
    <citation type="submission" date="2013-07" db="EMBL/GenBank/DDBJ databases">
        <title>The genome of Eucalyptus grandis.</title>
        <authorList>
            <person name="Schmutz J."/>
            <person name="Hayes R."/>
            <person name="Myburg A."/>
            <person name="Tuskan G."/>
            <person name="Grattapaglia D."/>
            <person name="Rokhsar D.S."/>
        </authorList>
    </citation>
    <scope>NUCLEOTIDE SEQUENCE</scope>
    <source>
        <tissue evidence="1">Leaf extractions</tissue>
    </source>
</reference>
<name>A0A059CPI0_EUCGR</name>
<gene>
    <name evidence="1" type="ORF">EUGRSUZ_C01633</name>
</gene>
<protein>
    <submittedName>
        <fullName evidence="1">Uncharacterized protein</fullName>
    </submittedName>
</protein>